<organism evidence="4 5">
    <name type="scientific">Novibacillus thermophilus</name>
    <dbReference type="NCBI Taxonomy" id="1471761"/>
    <lineage>
        <taxon>Bacteria</taxon>
        <taxon>Bacillati</taxon>
        <taxon>Bacillota</taxon>
        <taxon>Bacilli</taxon>
        <taxon>Bacillales</taxon>
        <taxon>Thermoactinomycetaceae</taxon>
        <taxon>Novibacillus</taxon>
    </lineage>
</organism>
<evidence type="ECO:0000256" key="1">
    <source>
        <dbReference type="ARBA" id="ARBA00022857"/>
    </source>
</evidence>
<dbReference type="InterPro" id="IPR013149">
    <property type="entry name" value="ADH-like_C"/>
</dbReference>
<dbReference type="InterPro" id="IPR011032">
    <property type="entry name" value="GroES-like_sf"/>
</dbReference>
<dbReference type="RefSeq" id="WP_077721126.1">
    <property type="nucleotide sequence ID" value="NZ_CP019699.1"/>
</dbReference>
<dbReference type="EMBL" id="CP019699">
    <property type="protein sequence ID" value="AQS57256.1"/>
    <property type="molecule type" value="Genomic_DNA"/>
</dbReference>
<accession>A0A1U9KB66</accession>
<dbReference type="InterPro" id="IPR014189">
    <property type="entry name" value="Quinone_OxRdtase_PIG3"/>
</dbReference>
<gene>
    <name evidence="4" type="ORF">B0W44_17415</name>
</gene>
<dbReference type="NCBIfam" id="TIGR02824">
    <property type="entry name" value="quinone_pig3"/>
    <property type="match status" value="1"/>
</dbReference>
<feature type="domain" description="Enoyl reductase (ER)" evidence="3">
    <location>
        <begin position="10"/>
        <end position="324"/>
    </location>
</feature>
<dbReference type="InterPro" id="IPR013154">
    <property type="entry name" value="ADH-like_N"/>
</dbReference>
<dbReference type="Pfam" id="PF00107">
    <property type="entry name" value="ADH_zinc_N"/>
    <property type="match status" value="1"/>
</dbReference>
<dbReference type="Gene3D" id="3.90.180.10">
    <property type="entry name" value="Medium-chain alcohol dehydrogenases, catalytic domain"/>
    <property type="match status" value="1"/>
</dbReference>
<dbReference type="SUPFAM" id="SSF51735">
    <property type="entry name" value="NAD(P)-binding Rossmann-fold domains"/>
    <property type="match status" value="1"/>
</dbReference>
<dbReference type="PANTHER" id="PTHR48106:SF18">
    <property type="entry name" value="QUINONE OXIDOREDUCTASE PIG3"/>
    <property type="match status" value="1"/>
</dbReference>
<dbReference type="GO" id="GO:0070402">
    <property type="term" value="F:NADPH binding"/>
    <property type="evidence" value="ECO:0007669"/>
    <property type="project" value="TreeGrafter"/>
</dbReference>
<evidence type="ECO:0000313" key="4">
    <source>
        <dbReference type="EMBL" id="AQS57256.1"/>
    </source>
</evidence>
<evidence type="ECO:0000259" key="3">
    <source>
        <dbReference type="SMART" id="SM00829"/>
    </source>
</evidence>
<evidence type="ECO:0000313" key="5">
    <source>
        <dbReference type="Proteomes" id="UP000188603"/>
    </source>
</evidence>
<dbReference type="Pfam" id="PF08240">
    <property type="entry name" value="ADH_N"/>
    <property type="match status" value="1"/>
</dbReference>
<name>A0A1U9KB66_9BACL</name>
<dbReference type="InterPro" id="IPR036291">
    <property type="entry name" value="NAD(P)-bd_dom_sf"/>
</dbReference>
<dbReference type="Proteomes" id="UP000188603">
    <property type="component" value="Chromosome"/>
</dbReference>
<dbReference type="KEGG" id="ntr:B0W44_17415"/>
<dbReference type="SUPFAM" id="SSF50129">
    <property type="entry name" value="GroES-like"/>
    <property type="match status" value="1"/>
</dbReference>
<dbReference type="OrthoDB" id="9792162at2"/>
<evidence type="ECO:0000256" key="2">
    <source>
        <dbReference type="ARBA" id="ARBA00023002"/>
    </source>
</evidence>
<dbReference type="SMART" id="SM00829">
    <property type="entry name" value="PKS_ER"/>
    <property type="match status" value="1"/>
</dbReference>
<dbReference type="CDD" id="cd05276">
    <property type="entry name" value="p53_inducible_oxidoreductase"/>
    <property type="match status" value="1"/>
</dbReference>
<dbReference type="InterPro" id="IPR020843">
    <property type="entry name" value="ER"/>
</dbReference>
<keyword evidence="1" id="KW-0521">NADP</keyword>
<keyword evidence="2" id="KW-0560">Oxidoreductase</keyword>
<dbReference type="STRING" id="1471761.B0W44_17415"/>
<dbReference type="AlphaFoldDB" id="A0A1U9KB66"/>
<protein>
    <submittedName>
        <fullName evidence="4">NADPH:quinone oxidoreductase</fullName>
    </submittedName>
</protein>
<reference evidence="4 5" key="1">
    <citation type="journal article" date="2015" name="Int. J. Syst. Evol. Microbiol.">
        <title>Novibacillus thermophilus gen. nov., sp. nov., a Gram-staining-negative and moderately thermophilic member of the family Thermoactinomycetaceae.</title>
        <authorList>
            <person name="Yang G."/>
            <person name="Chen J."/>
            <person name="Zhou S."/>
        </authorList>
    </citation>
    <scope>NUCLEOTIDE SEQUENCE [LARGE SCALE GENOMIC DNA]</scope>
    <source>
        <strain evidence="4 5">SG-1</strain>
    </source>
</reference>
<proteinExistence type="predicted"/>
<sequence length="327" mass="35420">MKAVLMQGFGGTDVLHIGEHPDPELGEGDLLVRVRATALNRADLLQRRGAYPPPKGASDILGLEMAGEVVDVGSAVTAWKPGDRVCALLPGGGYAEYVAIPAGMAMRLPDHFSFEQGAAIPEVFLTAYSNLFWFGDLKIGDRVLVHAGASGVGTAAIQLIRELGAEAMVTAGSKEKLERCRELGATAGWNYKDGSFAPWVKELTEGKGVDLILDFVGAPYFKDNVDSLAVDGRLIIIGTLGGAKVRDVNLTDILMRRLSIVGTALRSRSVEDKIKLTREFSEFALPRFADGRLQPVIDRVFDWQDVREAHRYMESNANIGKIVLRIG</sequence>
<dbReference type="PANTHER" id="PTHR48106">
    <property type="entry name" value="QUINONE OXIDOREDUCTASE PIG3-RELATED"/>
    <property type="match status" value="1"/>
</dbReference>
<keyword evidence="5" id="KW-1185">Reference proteome</keyword>
<dbReference type="GO" id="GO:0016651">
    <property type="term" value="F:oxidoreductase activity, acting on NAD(P)H"/>
    <property type="evidence" value="ECO:0007669"/>
    <property type="project" value="TreeGrafter"/>
</dbReference>
<dbReference type="Gene3D" id="3.40.50.720">
    <property type="entry name" value="NAD(P)-binding Rossmann-like Domain"/>
    <property type="match status" value="1"/>
</dbReference>